<organism evidence="5 6">
    <name type="scientific">Limulus polyphemus</name>
    <name type="common">Atlantic horseshoe crab</name>
    <dbReference type="NCBI Taxonomy" id="6850"/>
    <lineage>
        <taxon>Eukaryota</taxon>
        <taxon>Metazoa</taxon>
        <taxon>Ecdysozoa</taxon>
        <taxon>Arthropoda</taxon>
        <taxon>Chelicerata</taxon>
        <taxon>Merostomata</taxon>
        <taxon>Xiphosura</taxon>
        <taxon>Limulidae</taxon>
        <taxon>Limulus</taxon>
    </lineage>
</organism>
<evidence type="ECO:0000256" key="1">
    <source>
        <dbReference type="ARBA" id="ARBA00005771"/>
    </source>
</evidence>
<keyword evidence="5" id="KW-1185">Reference proteome</keyword>
<dbReference type="Proteomes" id="UP000694941">
    <property type="component" value="Unplaced"/>
</dbReference>
<keyword evidence="2" id="KW-0808">Transferase</keyword>
<feature type="domain" description="Sulfotransferase" evidence="4">
    <location>
        <begin position="37"/>
        <end position="305"/>
    </location>
</feature>
<dbReference type="Pfam" id="PF00685">
    <property type="entry name" value="Sulfotransfer_1"/>
    <property type="match status" value="1"/>
</dbReference>
<dbReference type="RefSeq" id="XP_013789264.1">
    <property type="nucleotide sequence ID" value="XM_013933810.2"/>
</dbReference>
<gene>
    <name evidence="6" type="primary">LOC106473129</name>
</gene>
<dbReference type="GeneID" id="106473129"/>
<dbReference type="PANTHER" id="PTHR11783">
    <property type="entry name" value="SULFOTRANSFERASE SULT"/>
    <property type="match status" value="1"/>
</dbReference>
<comment type="similarity">
    <text evidence="1">Belongs to the sulfotransferase 1 family.</text>
</comment>
<dbReference type="Gene3D" id="3.40.50.300">
    <property type="entry name" value="P-loop containing nucleotide triphosphate hydrolases"/>
    <property type="match status" value="1"/>
</dbReference>
<name>A0ABM1BV49_LIMPO</name>
<dbReference type="InterPro" id="IPR000863">
    <property type="entry name" value="Sulfotransferase_dom"/>
</dbReference>
<dbReference type="SUPFAM" id="SSF52540">
    <property type="entry name" value="P-loop containing nucleoside triphosphate hydrolases"/>
    <property type="match status" value="1"/>
</dbReference>
<accession>A0ABM1BV49</accession>
<reference evidence="6" key="1">
    <citation type="submission" date="2025-08" db="UniProtKB">
        <authorList>
            <consortium name="RefSeq"/>
        </authorList>
    </citation>
    <scope>IDENTIFICATION</scope>
    <source>
        <tissue evidence="6">Muscle</tissue>
    </source>
</reference>
<protein>
    <submittedName>
        <fullName evidence="6">Sulfotransferase 1C2A-like</fullName>
    </submittedName>
</protein>
<evidence type="ECO:0000256" key="3">
    <source>
        <dbReference type="SAM" id="Coils"/>
    </source>
</evidence>
<dbReference type="InterPro" id="IPR027417">
    <property type="entry name" value="P-loop_NTPase"/>
</dbReference>
<proteinExistence type="inferred from homology"/>
<evidence type="ECO:0000313" key="5">
    <source>
        <dbReference type="Proteomes" id="UP000694941"/>
    </source>
</evidence>
<evidence type="ECO:0000256" key="2">
    <source>
        <dbReference type="ARBA" id="ARBA00022679"/>
    </source>
</evidence>
<sequence length="322" mass="38011">MLQIKKMPAYHDVDGFRIPQSMSPNCLRGTIQYKPKDDDVFIVTFPKCGTTWTQHIVYNILNKGEEIKNFKEFIIRCPFMEFSGPQSAEIMPRPGAIKTHLPFHLNPYSPKAKYIYVARNPKDCCVSFYHHTKMLTEYQFTDGTFDDFFEIFLNGETDFGDYFDNLLSWYKHRSDPNVLFLIYENMKSDTRGAVFKIAEFLGEDYATMLNSDEKLVEKILYQTSAEYMKKNVNEQIKEYENKEQNVQEDVPEGIKYCNEYMKKNNIKPMDDVQFVRKAVVGDWKNYFTPAQSKRLMEKFEKRTRETNIPLLWPGLFSDVEIK</sequence>
<evidence type="ECO:0000259" key="4">
    <source>
        <dbReference type="Pfam" id="PF00685"/>
    </source>
</evidence>
<evidence type="ECO:0000313" key="6">
    <source>
        <dbReference type="RefSeq" id="XP_013789264.1"/>
    </source>
</evidence>
<keyword evidence="3" id="KW-0175">Coiled coil</keyword>
<feature type="coiled-coil region" evidence="3">
    <location>
        <begin position="222"/>
        <end position="249"/>
    </location>
</feature>